<protein>
    <recommendedName>
        <fullName evidence="8">PKD domain-containing protein</fullName>
    </recommendedName>
</protein>
<feature type="chain" id="PRO_5026854012" description="PKD domain-containing protein" evidence="7">
    <location>
        <begin position="31"/>
        <end position="1394"/>
    </location>
</feature>
<comment type="subcellular location">
    <subcellularLocation>
        <location evidence="1">Membrane</location>
        <topology evidence="1">Multi-pass membrane protein</topology>
    </subcellularLocation>
</comment>
<evidence type="ECO:0000256" key="6">
    <source>
        <dbReference type="SAM" id="MobiDB-lite"/>
    </source>
</evidence>
<dbReference type="SUPFAM" id="SSF49299">
    <property type="entry name" value="PKD domain"/>
    <property type="match status" value="2"/>
</dbReference>
<dbReference type="GO" id="GO:0006816">
    <property type="term" value="P:calcium ion transport"/>
    <property type="evidence" value="ECO:0007669"/>
    <property type="project" value="TreeGrafter"/>
</dbReference>
<keyword evidence="5" id="KW-0472">Membrane</keyword>
<dbReference type="PANTHER" id="PTHR46730:SF4">
    <property type="entry name" value="POLYCYSTIC KIDNEY DISEASE PROTEIN 1-LIKE 1"/>
    <property type="match status" value="1"/>
</dbReference>
<dbReference type="PROSITE" id="PS50093">
    <property type="entry name" value="PKD"/>
    <property type="match status" value="2"/>
</dbReference>
<evidence type="ECO:0000259" key="8">
    <source>
        <dbReference type="PROSITE" id="PS50093"/>
    </source>
</evidence>
<dbReference type="InterPro" id="IPR000601">
    <property type="entry name" value="PKD_dom"/>
</dbReference>
<name>A0A6J4S784_9ACTN</name>
<dbReference type="GO" id="GO:0005261">
    <property type="term" value="F:monoatomic cation channel activity"/>
    <property type="evidence" value="ECO:0007669"/>
    <property type="project" value="TreeGrafter"/>
</dbReference>
<keyword evidence="7" id="KW-0732">Signal</keyword>
<dbReference type="PROSITE" id="PS51257">
    <property type="entry name" value="PROKAR_LIPOPROTEIN"/>
    <property type="match status" value="1"/>
</dbReference>
<keyword evidence="3" id="KW-0677">Repeat</keyword>
<evidence type="ECO:0000256" key="7">
    <source>
        <dbReference type="SAM" id="SignalP"/>
    </source>
</evidence>
<dbReference type="Pfam" id="PF18911">
    <property type="entry name" value="PKD_4"/>
    <property type="match status" value="1"/>
</dbReference>
<reference evidence="9" key="1">
    <citation type="submission" date="2020-02" db="EMBL/GenBank/DDBJ databases">
        <authorList>
            <person name="Meier V. D."/>
        </authorList>
    </citation>
    <scope>NUCLEOTIDE SEQUENCE</scope>
    <source>
        <strain evidence="9">AVDCRST_MAG85</strain>
    </source>
</reference>
<feature type="domain" description="PKD" evidence="8">
    <location>
        <begin position="353"/>
        <end position="442"/>
    </location>
</feature>
<evidence type="ECO:0000256" key="4">
    <source>
        <dbReference type="ARBA" id="ARBA00022989"/>
    </source>
</evidence>
<organism evidence="9">
    <name type="scientific">uncultured Solirubrobacteraceae bacterium</name>
    <dbReference type="NCBI Taxonomy" id="1162706"/>
    <lineage>
        <taxon>Bacteria</taxon>
        <taxon>Bacillati</taxon>
        <taxon>Actinomycetota</taxon>
        <taxon>Thermoleophilia</taxon>
        <taxon>Solirubrobacterales</taxon>
        <taxon>Solirubrobacteraceae</taxon>
        <taxon>environmental samples</taxon>
    </lineage>
</organism>
<dbReference type="GO" id="GO:0005975">
    <property type="term" value="P:carbohydrate metabolic process"/>
    <property type="evidence" value="ECO:0007669"/>
    <property type="project" value="UniProtKB-ARBA"/>
</dbReference>
<dbReference type="EMBL" id="CADCVT010000099">
    <property type="protein sequence ID" value="CAA9485160.1"/>
    <property type="molecule type" value="Genomic_DNA"/>
</dbReference>
<dbReference type="SMART" id="SM00089">
    <property type="entry name" value="PKD"/>
    <property type="match status" value="3"/>
</dbReference>
<dbReference type="InterPro" id="IPR013783">
    <property type="entry name" value="Ig-like_fold"/>
</dbReference>
<keyword evidence="2" id="KW-0812">Transmembrane</keyword>
<dbReference type="InterPro" id="IPR035986">
    <property type="entry name" value="PKD_dom_sf"/>
</dbReference>
<feature type="domain" description="PKD" evidence="8">
    <location>
        <begin position="581"/>
        <end position="618"/>
    </location>
</feature>
<dbReference type="Gene3D" id="2.60.40.10">
    <property type="entry name" value="Immunoglobulins"/>
    <property type="match status" value="3"/>
</dbReference>
<feature type="signal peptide" evidence="7">
    <location>
        <begin position="1"/>
        <end position="30"/>
    </location>
</feature>
<keyword evidence="4" id="KW-1133">Transmembrane helix</keyword>
<proteinExistence type="predicted"/>
<evidence type="ECO:0000256" key="1">
    <source>
        <dbReference type="ARBA" id="ARBA00004141"/>
    </source>
</evidence>
<evidence type="ECO:0000256" key="3">
    <source>
        <dbReference type="ARBA" id="ARBA00022737"/>
    </source>
</evidence>
<gene>
    <name evidence="9" type="ORF">AVDCRST_MAG85-903</name>
</gene>
<feature type="region of interest" description="Disordered" evidence="6">
    <location>
        <begin position="1074"/>
        <end position="1100"/>
    </location>
</feature>
<evidence type="ECO:0000313" key="9">
    <source>
        <dbReference type="EMBL" id="CAA9485160.1"/>
    </source>
</evidence>
<dbReference type="PANTHER" id="PTHR46730">
    <property type="entry name" value="POLYCYSTIN-1"/>
    <property type="match status" value="1"/>
</dbReference>
<dbReference type="CDD" id="cd00146">
    <property type="entry name" value="PKD"/>
    <property type="match status" value="2"/>
</dbReference>
<dbReference type="GO" id="GO:0005886">
    <property type="term" value="C:plasma membrane"/>
    <property type="evidence" value="ECO:0007669"/>
    <property type="project" value="TreeGrafter"/>
</dbReference>
<accession>A0A6J4S784</accession>
<sequence>MPSPFPRWRTLCVALLTVAACLITSTAAFAATQSTADPSDPYEQDDQGNKFGISSDFRVVGWDTESQPGKLLLNLEWDFAPNAGIRGSVFLDTNRDGKADYALNVEFSEFDGGSRHPNLDGTGGTVRYQLLRVTKSTESCQAYNNGYDPDDKPWTHPTVPATLRASDSRTLATIPIPISDIGTPTSFKWAVVGESERSFYRPYDFVVDATNGGEDPFEGGTADPGKNYGESNVFYCSPSNFEDSSNGFRVRMAQGVLFTLVAAPPPEVTIDQSPASGRPGDTLTFTAQVKDGRAITSYAWDLDEDGEFDDGTTKTVSKHFPSGGRRFVKVRVVDATQQTGIGERTVDIIDAKPQVTLEQTPALARPNRPVQLTAKATDDGTITGYAWDLDNDGEFDDATGATVSRTFDREGTFTVGVRVSDDGGNAPEVKRDVEVAERVPTLRLVASNPSPKAREKTTITADLVDDGPIDESKIQWGFDADNKGDDDDPYDKNTGRSWTVGFGIPHKYTVKARYTDDTGKAVSARLVIDVPNTPPVFREIRVRVKKTPDEPFNRDLLVKDKPLYLETLLFDDSLQRPRVDWDIDNDGDYDDATGERVEHTFTTPGEKTVGVRLTDDGGHVVLGESSFEIRDSAEAACSGKVEVDGMRATGCFVKAKDGTRATKEPMKINGLDVVPAKNTTIRLNPISGYVDTGDGNVTIKAGSVVLWEGKWKMDADCDRTTTSCLAFKTSVPELAKLKGLPLKGEAEVYFTPTGTRVRVNVDILGTIGFGLTTKVDLTVHDVTGLELDDLEIRTPLLPLPKNLEIGQFWLKYQKAGKRWAGGGHIVIPTPQFTKLAGDFAFSEITGFERAHGEIDGLNVPIDAFGTVYLQRIAFTLEIKGSGATTRVRIGGGLGASFGPRVGGFDALTIDGDFLFTFGWPLGIDVEGRASIAGFDIFGASLGARTNGTVYANGFIGFGLPFPKQKQGVRKDGTKLKVSKFDADADIFNPFQIVTVRGEASAWVEPEAFNLEAAVFVKVIGITLAEARGLMSSKGVAGCGSVIGISGGFGYNWETEKTDVFGGSCDLGRWRPERKLAPADGEGTGRLPGRTARAAQAQPDATEIDVPAGQKALMLKLDGQGGDPLVTLVSPSGTRYEMPRDQLSVESADWLATRHPQADETYFGVRAPAAGRWRIEMQDGSVPLADVHRAAVLPKPQVDATVRGTGRTRTIDYAIKPIPGQTVEFVEHGSDTRRTIGVAKGARGSLRFVPQEGKGLNRRLVAIVKQNGLPREHIRVARFTAPGLRVLPRPAGLRARRAAGGRVSLAWKPVRGAVKYQVIAINSDGSSAYVPTGSTRAVVERVGRADGMRFQVRAVDKRAVRSRAGTLRLARYQLQAPRRALARRQDGPRRPRFTG</sequence>
<evidence type="ECO:0000256" key="5">
    <source>
        <dbReference type="ARBA" id="ARBA00023136"/>
    </source>
</evidence>
<evidence type="ECO:0000256" key="2">
    <source>
        <dbReference type="ARBA" id="ARBA00022692"/>
    </source>
</evidence>
<dbReference type="InterPro" id="IPR022409">
    <property type="entry name" value="PKD/Chitinase_dom"/>
</dbReference>